<keyword evidence="2" id="KW-0472">Membrane</keyword>
<feature type="transmembrane region" description="Helical" evidence="2">
    <location>
        <begin position="31"/>
        <end position="60"/>
    </location>
</feature>
<name>A0A285SJQ0_9BACL</name>
<feature type="region of interest" description="Disordered" evidence="1">
    <location>
        <begin position="137"/>
        <end position="181"/>
    </location>
</feature>
<evidence type="ECO:0000256" key="2">
    <source>
        <dbReference type="SAM" id="Phobius"/>
    </source>
</evidence>
<dbReference type="RefSeq" id="WP_097073208.1">
    <property type="nucleotide sequence ID" value="NZ_OBMQ01000004.1"/>
</dbReference>
<dbReference type="AlphaFoldDB" id="A0A285SJQ0"/>
<keyword evidence="4" id="KW-1185">Reference proteome</keyword>
<protein>
    <submittedName>
        <fullName evidence="3">Uncharacterized protein</fullName>
    </submittedName>
</protein>
<reference evidence="4" key="1">
    <citation type="submission" date="2017-08" db="EMBL/GenBank/DDBJ databases">
        <authorList>
            <person name="Varghese N."/>
            <person name="Submissions S."/>
        </authorList>
    </citation>
    <scope>NUCLEOTIDE SEQUENCE [LARGE SCALE GENOMIC DNA]</scope>
    <source>
        <strain evidence="4">JC22</strain>
    </source>
</reference>
<evidence type="ECO:0000313" key="3">
    <source>
        <dbReference type="EMBL" id="SOC06373.1"/>
    </source>
</evidence>
<keyword evidence="2" id="KW-0812">Transmembrane</keyword>
<proteinExistence type="predicted"/>
<gene>
    <name evidence="3" type="ORF">SAMN05880501_104262</name>
</gene>
<sequence>MYIIWCILVLILAYISSYLFGKIKFRTYLLFGLLVIILIAINSIFLTIILFTIAAFLFIFKRVESPNNPIETTVLQDSPTYVETDEDRPDFKEYHRKVDSHKVNRYVRSSGYTASSLNDNHDEDEYERDRFELEYDGQSYEYDYGDRFDSDYEYDGDSGGYENDYNRDRYDYGDSGSGSDW</sequence>
<dbReference type="EMBL" id="OBMQ01000004">
    <property type="protein sequence ID" value="SOC06373.1"/>
    <property type="molecule type" value="Genomic_DNA"/>
</dbReference>
<evidence type="ECO:0000313" key="4">
    <source>
        <dbReference type="Proteomes" id="UP000219636"/>
    </source>
</evidence>
<dbReference type="Proteomes" id="UP000219636">
    <property type="component" value="Unassembled WGS sequence"/>
</dbReference>
<accession>A0A285SJQ0</accession>
<keyword evidence="2" id="KW-1133">Transmembrane helix</keyword>
<organism evidence="3 4">
    <name type="scientific">Ureibacillus xyleni</name>
    <dbReference type="NCBI Taxonomy" id="614648"/>
    <lineage>
        <taxon>Bacteria</taxon>
        <taxon>Bacillati</taxon>
        <taxon>Bacillota</taxon>
        <taxon>Bacilli</taxon>
        <taxon>Bacillales</taxon>
        <taxon>Caryophanaceae</taxon>
        <taxon>Ureibacillus</taxon>
    </lineage>
</organism>
<evidence type="ECO:0000256" key="1">
    <source>
        <dbReference type="SAM" id="MobiDB-lite"/>
    </source>
</evidence>